<accession>A0A7Z2JJ26</accession>
<protein>
    <submittedName>
        <fullName evidence="1">Uncharacterized protein</fullName>
    </submittedName>
</protein>
<sequence length="103" mass="11479">MNPLLSCKPYIFRAQGDADSLPYGPAYCFEIIANGERSYHLATRNMDGEDLMKRAYPDKGYENSRHYMTIVSLTDAQIADATSSFGKFVSGEFVRLSDPLGNV</sequence>
<gene>
    <name evidence="1" type="ORF">FAZ98_31755</name>
</gene>
<dbReference type="KEGG" id="pacs:FAZ98_31755"/>
<evidence type="ECO:0000313" key="1">
    <source>
        <dbReference type="EMBL" id="QGZ66366.1"/>
    </source>
</evidence>
<reference evidence="1 2" key="1">
    <citation type="submission" date="2019-12" db="EMBL/GenBank/DDBJ databases">
        <title>Paraburkholderia acidiphila 7Q-K02 sp. nov and Paraburkholderia acidisoli DHF22 sp. nov., two strains isolated from forest soil.</title>
        <authorList>
            <person name="Gao Z."/>
            <person name="Qiu L."/>
        </authorList>
    </citation>
    <scope>NUCLEOTIDE SEQUENCE [LARGE SCALE GENOMIC DNA]</scope>
    <source>
        <strain evidence="1 2">DHF22</strain>
    </source>
</reference>
<dbReference type="EMBL" id="CP046916">
    <property type="protein sequence ID" value="QGZ66366.1"/>
    <property type="molecule type" value="Genomic_DNA"/>
</dbReference>
<dbReference type="RefSeq" id="WP_158957687.1">
    <property type="nucleotide sequence ID" value="NZ_CP046916.1"/>
</dbReference>
<keyword evidence="2" id="KW-1185">Reference proteome</keyword>
<dbReference type="AlphaFoldDB" id="A0A7Z2JJ26"/>
<name>A0A7Z2JJ26_9BURK</name>
<proteinExistence type="predicted"/>
<dbReference type="Proteomes" id="UP000433577">
    <property type="component" value="Chromosome 4"/>
</dbReference>
<evidence type="ECO:0000313" key="2">
    <source>
        <dbReference type="Proteomes" id="UP000433577"/>
    </source>
</evidence>
<organism evidence="1 2">
    <name type="scientific">Paraburkholderia acidisoli</name>
    <dbReference type="NCBI Taxonomy" id="2571748"/>
    <lineage>
        <taxon>Bacteria</taxon>
        <taxon>Pseudomonadati</taxon>
        <taxon>Pseudomonadota</taxon>
        <taxon>Betaproteobacteria</taxon>
        <taxon>Burkholderiales</taxon>
        <taxon>Burkholderiaceae</taxon>
        <taxon>Paraburkholderia</taxon>
    </lineage>
</organism>